<accession>A1VP06</accession>
<keyword evidence="3" id="KW-0804">Transcription</keyword>
<dbReference type="SUPFAM" id="SSF48008">
    <property type="entry name" value="GntR ligand-binding domain-like"/>
    <property type="match status" value="1"/>
</dbReference>
<sequence>MWPDQIVLNLQLTFLKMRRMMETTENMEPLRQVETRRLYQQIADRVRTLIQRGNYPAGSRLPPERDLAQQLGVSRPSLREALIALEIEGSVEIRMGSGVYVCSRALRRPGLAVAMGESPAELMQARSAVEGAVASLACANVTPEGLARVQAAVEAMREDIAMGRDVLEHDRQFHVCIAEMSGNSVLASLVGTLFDERQSPLASHMRNRLEGQQTWHAALSEHEQILRCLAQRDPLAAESAMRSHIRAAADRWVIP</sequence>
<dbReference type="InterPro" id="IPR036390">
    <property type="entry name" value="WH_DNA-bd_sf"/>
</dbReference>
<dbReference type="STRING" id="365044.Pnap_2075"/>
<dbReference type="GO" id="GO:0003700">
    <property type="term" value="F:DNA-binding transcription factor activity"/>
    <property type="evidence" value="ECO:0007669"/>
    <property type="project" value="InterPro"/>
</dbReference>
<dbReference type="Pfam" id="PF07729">
    <property type="entry name" value="FCD"/>
    <property type="match status" value="1"/>
</dbReference>
<dbReference type="PROSITE" id="PS50949">
    <property type="entry name" value="HTH_GNTR"/>
    <property type="match status" value="1"/>
</dbReference>
<dbReference type="CDD" id="cd07377">
    <property type="entry name" value="WHTH_GntR"/>
    <property type="match status" value="1"/>
</dbReference>
<dbReference type="Gene3D" id="1.20.120.530">
    <property type="entry name" value="GntR ligand-binding domain-like"/>
    <property type="match status" value="1"/>
</dbReference>
<dbReference type="SMART" id="SM00345">
    <property type="entry name" value="HTH_GNTR"/>
    <property type="match status" value="1"/>
</dbReference>
<name>A1VP06_POLNA</name>
<dbReference type="eggNOG" id="COG2186">
    <property type="taxonomic scope" value="Bacteria"/>
</dbReference>
<dbReference type="PANTHER" id="PTHR43537">
    <property type="entry name" value="TRANSCRIPTIONAL REGULATOR, GNTR FAMILY"/>
    <property type="match status" value="1"/>
</dbReference>
<dbReference type="PANTHER" id="PTHR43537:SF5">
    <property type="entry name" value="UXU OPERON TRANSCRIPTIONAL REGULATOR"/>
    <property type="match status" value="1"/>
</dbReference>
<evidence type="ECO:0000313" key="6">
    <source>
        <dbReference type="Proteomes" id="UP000000644"/>
    </source>
</evidence>
<reference evidence="6" key="1">
    <citation type="journal article" date="2009" name="Environ. Microbiol.">
        <title>The genome of Polaromonas naphthalenivorans strain CJ2, isolated from coal tar-contaminated sediment, reveals physiological and metabolic versatility and evolution through extensive horizontal gene transfer.</title>
        <authorList>
            <person name="Yagi J.M."/>
            <person name="Sims D."/>
            <person name="Brettin T."/>
            <person name="Bruce D."/>
            <person name="Madsen E.L."/>
        </authorList>
    </citation>
    <scope>NUCLEOTIDE SEQUENCE [LARGE SCALE GENOMIC DNA]</scope>
    <source>
        <strain evidence="6">CJ2</strain>
    </source>
</reference>
<dbReference type="HOGENOM" id="CLU_017584_9_5_4"/>
<keyword evidence="1" id="KW-0805">Transcription regulation</keyword>
<dbReference type="AlphaFoldDB" id="A1VP06"/>
<keyword evidence="2" id="KW-0238">DNA-binding</keyword>
<keyword evidence="6" id="KW-1185">Reference proteome</keyword>
<feature type="domain" description="HTH gntR-type" evidence="4">
    <location>
        <begin position="36"/>
        <end position="104"/>
    </location>
</feature>
<dbReference type="InterPro" id="IPR011711">
    <property type="entry name" value="GntR_C"/>
</dbReference>
<dbReference type="InterPro" id="IPR036388">
    <property type="entry name" value="WH-like_DNA-bd_sf"/>
</dbReference>
<proteinExistence type="predicted"/>
<dbReference type="PRINTS" id="PR00035">
    <property type="entry name" value="HTHGNTR"/>
</dbReference>
<evidence type="ECO:0000256" key="2">
    <source>
        <dbReference type="ARBA" id="ARBA00023125"/>
    </source>
</evidence>
<dbReference type="GO" id="GO:0003677">
    <property type="term" value="F:DNA binding"/>
    <property type="evidence" value="ECO:0007669"/>
    <property type="project" value="UniProtKB-KW"/>
</dbReference>
<dbReference type="Proteomes" id="UP000000644">
    <property type="component" value="Chromosome"/>
</dbReference>
<evidence type="ECO:0000313" key="5">
    <source>
        <dbReference type="EMBL" id="ABM37384.1"/>
    </source>
</evidence>
<dbReference type="InterPro" id="IPR000524">
    <property type="entry name" value="Tscrpt_reg_HTH_GntR"/>
</dbReference>
<dbReference type="Pfam" id="PF00392">
    <property type="entry name" value="GntR"/>
    <property type="match status" value="1"/>
</dbReference>
<protein>
    <submittedName>
        <fullName evidence="5">Transcriptional regulator, GntR family</fullName>
    </submittedName>
</protein>
<dbReference type="EMBL" id="CP000529">
    <property type="protein sequence ID" value="ABM37384.1"/>
    <property type="molecule type" value="Genomic_DNA"/>
</dbReference>
<evidence type="ECO:0000256" key="1">
    <source>
        <dbReference type="ARBA" id="ARBA00023015"/>
    </source>
</evidence>
<dbReference type="KEGG" id="pna:Pnap_2075"/>
<evidence type="ECO:0000259" key="4">
    <source>
        <dbReference type="PROSITE" id="PS50949"/>
    </source>
</evidence>
<evidence type="ECO:0000256" key="3">
    <source>
        <dbReference type="ARBA" id="ARBA00023163"/>
    </source>
</evidence>
<dbReference type="Gene3D" id="1.10.10.10">
    <property type="entry name" value="Winged helix-like DNA-binding domain superfamily/Winged helix DNA-binding domain"/>
    <property type="match status" value="1"/>
</dbReference>
<gene>
    <name evidence="5" type="ordered locus">Pnap_2075</name>
</gene>
<dbReference type="SMART" id="SM00895">
    <property type="entry name" value="FCD"/>
    <property type="match status" value="1"/>
</dbReference>
<dbReference type="InterPro" id="IPR008920">
    <property type="entry name" value="TF_FadR/GntR_C"/>
</dbReference>
<dbReference type="SUPFAM" id="SSF46785">
    <property type="entry name" value="Winged helix' DNA-binding domain"/>
    <property type="match status" value="1"/>
</dbReference>
<organism evidence="5 6">
    <name type="scientific">Polaromonas naphthalenivorans (strain CJ2)</name>
    <dbReference type="NCBI Taxonomy" id="365044"/>
    <lineage>
        <taxon>Bacteria</taxon>
        <taxon>Pseudomonadati</taxon>
        <taxon>Pseudomonadota</taxon>
        <taxon>Betaproteobacteria</taxon>
        <taxon>Burkholderiales</taxon>
        <taxon>Comamonadaceae</taxon>
        <taxon>Polaromonas</taxon>
    </lineage>
</organism>